<sequence>MTFYRDTVDGARGGWPQRLRPWCPRCPAIGRTDERIGSGTHGLVQVEQT</sequence>
<dbReference type="Proteomes" id="UP000214720">
    <property type="component" value="Unassembled WGS sequence"/>
</dbReference>
<protein>
    <submittedName>
        <fullName evidence="1">Uncharacterized protein</fullName>
    </submittedName>
</protein>
<proteinExistence type="predicted"/>
<organism evidence="1 2">
    <name type="scientific">Caballeronia sordidicola</name>
    <name type="common">Burkholderia sordidicola</name>
    <dbReference type="NCBI Taxonomy" id="196367"/>
    <lineage>
        <taxon>Bacteria</taxon>
        <taxon>Pseudomonadati</taxon>
        <taxon>Pseudomonadota</taxon>
        <taxon>Betaproteobacteria</taxon>
        <taxon>Burkholderiales</taxon>
        <taxon>Burkholderiaceae</taxon>
        <taxon>Caballeronia</taxon>
    </lineage>
</organism>
<evidence type="ECO:0000313" key="1">
    <source>
        <dbReference type="EMBL" id="OXC71581.1"/>
    </source>
</evidence>
<evidence type="ECO:0000313" key="2">
    <source>
        <dbReference type="Proteomes" id="UP000214720"/>
    </source>
</evidence>
<dbReference type="EMBL" id="MTHB01000304">
    <property type="protein sequence ID" value="OXC71581.1"/>
    <property type="molecule type" value="Genomic_DNA"/>
</dbReference>
<accession>A0A226WK58</accession>
<dbReference type="AlphaFoldDB" id="A0A226WK58"/>
<name>A0A226WK58_CABSO</name>
<reference evidence="2" key="1">
    <citation type="submission" date="2017-01" db="EMBL/GenBank/DDBJ databases">
        <title>Genome Analysis of Deinococcus marmoris KOPRI26562.</title>
        <authorList>
            <person name="Kim J.H."/>
            <person name="Oh H.-M."/>
        </authorList>
    </citation>
    <scope>NUCLEOTIDE SEQUENCE [LARGE SCALE GENOMIC DNA]</scope>
    <source>
        <strain evidence="2">PAMC 26633</strain>
    </source>
</reference>
<comment type="caution">
    <text evidence="1">The sequence shown here is derived from an EMBL/GenBank/DDBJ whole genome shotgun (WGS) entry which is preliminary data.</text>
</comment>
<gene>
    <name evidence="1" type="ORF">BSU04_46125</name>
</gene>